<dbReference type="EMBL" id="CP007481">
    <property type="protein sequence ID" value="AHX11342.1"/>
    <property type="molecule type" value="Genomic_DNA"/>
</dbReference>
<dbReference type="AlphaFoldDB" id="X5GW96"/>
<dbReference type="STRING" id="1286528.NHE_0394"/>
<evidence type="ECO:0000256" key="2">
    <source>
        <dbReference type="PIRSR" id="PIRSR601310-3"/>
    </source>
</evidence>
<organism evidence="5 6">
    <name type="scientific">Neorickettsia helminthoeca str. Oregon</name>
    <dbReference type="NCBI Taxonomy" id="1286528"/>
    <lineage>
        <taxon>Bacteria</taxon>
        <taxon>Pseudomonadati</taxon>
        <taxon>Pseudomonadota</taxon>
        <taxon>Alphaproteobacteria</taxon>
        <taxon>Rickettsiales</taxon>
        <taxon>Anaplasmataceae</taxon>
        <taxon>Neorickettsia</taxon>
    </lineage>
</organism>
<dbReference type="InterPro" id="IPR011146">
    <property type="entry name" value="HIT-like"/>
</dbReference>
<protein>
    <submittedName>
        <fullName evidence="5">HIT domain protein</fullName>
    </submittedName>
</protein>
<evidence type="ECO:0000259" key="4">
    <source>
        <dbReference type="PROSITE" id="PS51084"/>
    </source>
</evidence>
<dbReference type="HOGENOM" id="CLU_056776_8_1_5"/>
<evidence type="ECO:0000256" key="1">
    <source>
        <dbReference type="PIRSR" id="PIRSR601310-1"/>
    </source>
</evidence>
<evidence type="ECO:0000256" key="3">
    <source>
        <dbReference type="PROSITE-ProRule" id="PRU00464"/>
    </source>
</evidence>
<name>X5GW96_9RICK</name>
<reference evidence="5 6" key="1">
    <citation type="submission" date="2014-03" db="EMBL/GenBank/DDBJ databases">
        <title>Sequencing and Comparison of Genomes and Transcriptome Profiles of Human Ehrlichiosis Agents.</title>
        <authorList>
            <person name="Lin M."/>
            <person name="Daugherty S.C."/>
            <person name="Nagaraj S."/>
            <person name="Cheng Z."/>
            <person name="Xiong Q."/>
            <person name="Lin F.-Y."/>
            <person name="Sengamalay N."/>
            <person name="Ott S."/>
            <person name="Godinez A."/>
            <person name="Tallon L.J."/>
            <person name="Sadzewicz L."/>
            <person name="Fraser C.M."/>
            <person name="Dunning Hotopp J.C."/>
            <person name="Rikihisa Y."/>
        </authorList>
    </citation>
    <scope>NUCLEOTIDE SEQUENCE [LARGE SCALE GENOMIC DNA]</scope>
    <source>
        <strain evidence="5 6">Oregon</strain>
    </source>
</reference>
<proteinExistence type="predicted"/>
<dbReference type="Gene3D" id="3.30.428.10">
    <property type="entry name" value="HIT-like"/>
    <property type="match status" value="1"/>
</dbReference>
<evidence type="ECO:0000313" key="5">
    <source>
        <dbReference type="EMBL" id="AHX11342.1"/>
    </source>
</evidence>
<feature type="short sequence motif" description="Histidine triad motif" evidence="2 3">
    <location>
        <begin position="99"/>
        <end position="103"/>
    </location>
</feature>
<dbReference type="InterPro" id="IPR036265">
    <property type="entry name" value="HIT-like_sf"/>
</dbReference>
<dbReference type="InterPro" id="IPR001310">
    <property type="entry name" value="Histidine_triad_HIT"/>
</dbReference>
<feature type="active site" description="Tele-AMP-histidine intermediate" evidence="1">
    <location>
        <position position="101"/>
    </location>
</feature>
<dbReference type="InterPro" id="IPR019808">
    <property type="entry name" value="Histidine_triad_CS"/>
</dbReference>
<dbReference type="PRINTS" id="PR00332">
    <property type="entry name" value="HISTRIAD"/>
</dbReference>
<dbReference type="SUPFAM" id="SSF54197">
    <property type="entry name" value="HIT-like"/>
    <property type="match status" value="1"/>
</dbReference>
<dbReference type="Pfam" id="PF01230">
    <property type="entry name" value="HIT"/>
    <property type="match status" value="1"/>
</dbReference>
<dbReference type="RefSeq" id="WP_038559325.1">
    <property type="nucleotide sequence ID" value="NZ_CP007481.1"/>
</dbReference>
<evidence type="ECO:0000313" key="6">
    <source>
        <dbReference type="Proteomes" id="UP000023755"/>
    </source>
</evidence>
<dbReference type="PROSITE" id="PS00892">
    <property type="entry name" value="HIT_1"/>
    <property type="match status" value="1"/>
</dbReference>
<keyword evidence="6" id="KW-1185">Reference proteome</keyword>
<dbReference type="PROSITE" id="PS51084">
    <property type="entry name" value="HIT_2"/>
    <property type="match status" value="1"/>
</dbReference>
<dbReference type="GO" id="GO:0003824">
    <property type="term" value="F:catalytic activity"/>
    <property type="evidence" value="ECO:0007669"/>
    <property type="project" value="InterPro"/>
</dbReference>
<accession>X5GW96</accession>
<feature type="domain" description="HIT" evidence="4">
    <location>
        <begin position="7"/>
        <end position="114"/>
    </location>
</feature>
<dbReference type="Proteomes" id="UP000023755">
    <property type="component" value="Chromosome"/>
</dbReference>
<gene>
    <name evidence="5" type="ORF">NHE_0394</name>
</gene>
<dbReference type="CDD" id="cd01276">
    <property type="entry name" value="PKCI_related"/>
    <property type="match status" value="1"/>
</dbReference>
<sequence>MYDDQNIFARILRKELPCKKIYEDDEVLAFHDAFPMAPIHVLVIPKGKFTSFADFVASSADVGSFFSKVADVARILEVEKTGYRVVTNHGSGAGQTVKHFHVHILAGKELGSFA</sequence>
<dbReference type="PANTHER" id="PTHR23089">
    <property type="entry name" value="HISTIDINE TRIAD HIT PROTEIN"/>
    <property type="match status" value="1"/>
</dbReference>
<dbReference type="KEGG" id="nhm:NHE_0394"/>